<reference evidence="2 3" key="1">
    <citation type="submission" date="2019-02" db="EMBL/GenBank/DDBJ databases">
        <title>Deep-cultivation of Planctomycetes and their phenomic and genomic characterization uncovers novel biology.</title>
        <authorList>
            <person name="Wiegand S."/>
            <person name="Jogler M."/>
            <person name="Boedeker C."/>
            <person name="Pinto D."/>
            <person name="Vollmers J."/>
            <person name="Rivas-Marin E."/>
            <person name="Kohn T."/>
            <person name="Peeters S.H."/>
            <person name="Heuer A."/>
            <person name="Rast P."/>
            <person name="Oberbeckmann S."/>
            <person name="Bunk B."/>
            <person name="Jeske O."/>
            <person name="Meyerdierks A."/>
            <person name="Storesund J.E."/>
            <person name="Kallscheuer N."/>
            <person name="Luecker S."/>
            <person name="Lage O.M."/>
            <person name="Pohl T."/>
            <person name="Merkel B.J."/>
            <person name="Hornburger P."/>
            <person name="Mueller R.-W."/>
            <person name="Bruemmer F."/>
            <person name="Labrenz M."/>
            <person name="Spormann A.M."/>
            <person name="Op den Camp H."/>
            <person name="Overmann J."/>
            <person name="Amann R."/>
            <person name="Jetten M.S.M."/>
            <person name="Mascher T."/>
            <person name="Medema M.H."/>
            <person name="Devos D.P."/>
            <person name="Kaster A.-K."/>
            <person name="Ovreas L."/>
            <person name="Rohde M."/>
            <person name="Galperin M.Y."/>
            <person name="Jogler C."/>
        </authorList>
    </citation>
    <scope>NUCLEOTIDE SEQUENCE [LARGE SCALE GENOMIC DNA]</scope>
    <source>
        <strain evidence="2 3">Spb1</strain>
    </source>
</reference>
<proteinExistence type="predicted"/>
<accession>A0A518GS90</accession>
<evidence type="ECO:0000313" key="2">
    <source>
        <dbReference type="EMBL" id="QDV31444.1"/>
    </source>
</evidence>
<feature type="region of interest" description="Disordered" evidence="1">
    <location>
        <begin position="387"/>
        <end position="457"/>
    </location>
</feature>
<name>A0A518GS90_9PLAN</name>
<dbReference type="Gene3D" id="2.30.30.40">
    <property type="entry name" value="SH3 Domains"/>
    <property type="match status" value="1"/>
</dbReference>
<feature type="compositionally biased region" description="Polar residues" evidence="1">
    <location>
        <begin position="440"/>
        <end position="457"/>
    </location>
</feature>
<evidence type="ECO:0000313" key="3">
    <source>
        <dbReference type="Proteomes" id="UP000315349"/>
    </source>
</evidence>
<dbReference type="OrthoDB" id="288013at2"/>
<protein>
    <recommendedName>
        <fullName evidence="4">Bacterial SH3 domain protein</fullName>
    </recommendedName>
</protein>
<evidence type="ECO:0000256" key="1">
    <source>
        <dbReference type="SAM" id="MobiDB-lite"/>
    </source>
</evidence>
<sequence>MQNSSPTASCVSSGNGIRPFDFLRLTFLIATLSLCTLSQGIAADRTFPYIATIDVDAEPVRSGPGPRYDVTSDLPRGSQVTVHRHDPGGWVMIAPPPGSFSWIAAEDIELDPADAARLNEAQPVSGKVSARTALVYVGSELNLSRQVVQRRLTTGDNVQILGEAMLPAGNRALRYFKISPPTHEYRWITARALRPETDRPISQGSPSGPSSSTTASASNMTGASSTSASTPANPFSLEIPPLSSEISSTEAIDSVPLASTSTSREESAAPPAFPVASAVEPAPLPEISRAEVTPRTRREHLSQIDQQLRTMVTQTPDRWDLTRIEQQYRQLAADTTDETFQYVVDQRIHSLSRYQKIYSDYQDFDRIFREAREKDAALQAQAAVNRAALQQSPNTPPLRNAPPGNAYPQPIAQQPPRQLAASSPLPAPANSMVPPGSAIQPVNHQVPANPQATSPQATSAITPANAQNMTVSVPIRATARPASQGASIPNFDGAGVLKKVQPRPIDFPPLAITTTDGKLLAYVEASDELMIQLADQIGKPVGLKGVRAFEDRFSTDVIKAQSWQPVILQNAPLAGSPRR</sequence>
<gene>
    <name evidence="2" type="ORF">Spb1_33880</name>
</gene>
<evidence type="ECO:0008006" key="4">
    <source>
        <dbReference type="Google" id="ProtNLM"/>
    </source>
</evidence>
<dbReference type="EMBL" id="CP036299">
    <property type="protein sequence ID" value="QDV31444.1"/>
    <property type="molecule type" value="Genomic_DNA"/>
</dbReference>
<feature type="region of interest" description="Disordered" evidence="1">
    <location>
        <begin position="197"/>
        <end position="240"/>
    </location>
</feature>
<keyword evidence="3" id="KW-1185">Reference proteome</keyword>
<dbReference type="AlphaFoldDB" id="A0A518GS90"/>
<organism evidence="2 3">
    <name type="scientific">Planctopirus ephydatiae</name>
    <dbReference type="NCBI Taxonomy" id="2528019"/>
    <lineage>
        <taxon>Bacteria</taxon>
        <taxon>Pseudomonadati</taxon>
        <taxon>Planctomycetota</taxon>
        <taxon>Planctomycetia</taxon>
        <taxon>Planctomycetales</taxon>
        <taxon>Planctomycetaceae</taxon>
        <taxon>Planctopirus</taxon>
    </lineage>
</organism>
<feature type="compositionally biased region" description="Low complexity" evidence="1">
    <location>
        <begin position="202"/>
        <end position="232"/>
    </location>
</feature>
<dbReference type="Proteomes" id="UP000315349">
    <property type="component" value="Chromosome"/>
</dbReference>
<dbReference type="RefSeq" id="WP_145302343.1">
    <property type="nucleotide sequence ID" value="NZ_CP036299.1"/>
</dbReference>
<dbReference type="KEGG" id="peh:Spb1_33880"/>